<dbReference type="EMBL" id="CM042028">
    <property type="protein sequence ID" value="KAI3799137.1"/>
    <property type="molecule type" value="Genomic_DNA"/>
</dbReference>
<evidence type="ECO:0000313" key="2">
    <source>
        <dbReference type="Proteomes" id="UP001056120"/>
    </source>
</evidence>
<sequence length="215" mass="24981">MDLKGYFMGKFLKYIYENSNSTLLFTGIPLLDENQKPIEIALVDAFTEQIVNTRTKSTAKLEITDFWVGDDDDSWTFEVFQERIMSETKRRLGGCCFDETGEWGIDRNIFPEEQTFCLISGKKILELKASSKIWGYIVRMHLRERDTLLREQNKRCDATTLLKEKDEIITQVMSKVKIARLENLMDGVLLEEEFLDEELRSLANKHEVCIPDSSS</sequence>
<reference evidence="2" key="1">
    <citation type="journal article" date="2022" name="Mol. Ecol. Resour.">
        <title>The genomes of chicory, endive, great burdock and yacon provide insights into Asteraceae palaeo-polyploidization history and plant inulin production.</title>
        <authorList>
            <person name="Fan W."/>
            <person name="Wang S."/>
            <person name="Wang H."/>
            <person name="Wang A."/>
            <person name="Jiang F."/>
            <person name="Liu H."/>
            <person name="Zhao H."/>
            <person name="Xu D."/>
            <person name="Zhang Y."/>
        </authorList>
    </citation>
    <scope>NUCLEOTIDE SEQUENCE [LARGE SCALE GENOMIC DNA]</scope>
    <source>
        <strain evidence="2">cv. Yunnan</strain>
    </source>
</reference>
<organism evidence="1 2">
    <name type="scientific">Smallanthus sonchifolius</name>
    <dbReference type="NCBI Taxonomy" id="185202"/>
    <lineage>
        <taxon>Eukaryota</taxon>
        <taxon>Viridiplantae</taxon>
        <taxon>Streptophyta</taxon>
        <taxon>Embryophyta</taxon>
        <taxon>Tracheophyta</taxon>
        <taxon>Spermatophyta</taxon>
        <taxon>Magnoliopsida</taxon>
        <taxon>eudicotyledons</taxon>
        <taxon>Gunneridae</taxon>
        <taxon>Pentapetalae</taxon>
        <taxon>asterids</taxon>
        <taxon>campanulids</taxon>
        <taxon>Asterales</taxon>
        <taxon>Asteraceae</taxon>
        <taxon>Asteroideae</taxon>
        <taxon>Heliantheae alliance</taxon>
        <taxon>Millerieae</taxon>
        <taxon>Smallanthus</taxon>
    </lineage>
</organism>
<gene>
    <name evidence="1" type="ORF">L1987_34427</name>
</gene>
<dbReference type="Proteomes" id="UP001056120">
    <property type="component" value="Linkage Group LG11"/>
</dbReference>
<comment type="caution">
    <text evidence="1">The sequence shown here is derived from an EMBL/GenBank/DDBJ whole genome shotgun (WGS) entry which is preliminary data.</text>
</comment>
<name>A0ACB9HWC8_9ASTR</name>
<proteinExistence type="predicted"/>
<evidence type="ECO:0000313" key="1">
    <source>
        <dbReference type="EMBL" id="KAI3799137.1"/>
    </source>
</evidence>
<protein>
    <submittedName>
        <fullName evidence="1">Uncharacterized protein</fullName>
    </submittedName>
</protein>
<reference evidence="1 2" key="2">
    <citation type="journal article" date="2022" name="Mol. Ecol. Resour.">
        <title>The genomes of chicory, endive, great burdock and yacon provide insights into Asteraceae paleo-polyploidization history and plant inulin production.</title>
        <authorList>
            <person name="Fan W."/>
            <person name="Wang S."/>
            <person name="Wang H."/>
            <person name="Wang A."/>
            <person name="Jiang F."/>
            <person name="Liu H."/>
            <person name="Zhao H."/>
            <person name="Xu D."/>
            <person name="Zhang Y."/>
        </authorList>
    </citation>
    <scope>NUCLEOTIDE SEQUENCE [LARGE SCALE GENOMIC DNA]</scope>
    <source>
        <strain evidence="2">cv. Yunnan</strain>
        <tissue evidence="1">Leaves</tissue>
    </source>
</reference>
<accession>A0ACB9HWC8</accession>
<keyword evidence="2" id="KW-1185">Reference proteome</keyword>